<dbReference type="AlphaFoldDB" id="A0A4Y9Z970"/>
<feature type="domain" description="F-box" evidence="1">
    <location>
        <begin position="103"/>
        <end position="154"/>
    </location>
</feature>
<evidence type="ECO:0000259" key="1">
    <source>
        <dbReference type="Pfam" id="PF12937"/>
    </source>
</evidence>
<dbReference type="InterPro" id="IPR036047">
    <property type="entry name" value="F-box-like_dom_sf"/>
</dbReference>
<proteinExistence type="predicted"/>
<dbReference type="OrthoDB" id="3229088at2759"/>
<comment type="caution">
    <text evidence="2">The sequence shown here is derived from an EMBL/GenBank/DDBJ whole genome shotgun (WGS) entry which is preliminary data.</text>
</comment>
<dbReference type="Gene3D" id="1.20.1280.50">
    <property type="match status" value="1"/>
</dbReference>
<evidence type="ECO:0000313" key="2">
    <source>
        <dbReference type="EMBL" id="TFY70383.1"/>
    </source>
</evidence>
<sequence>MPVVVIRDLPTCKPVTIFGPCFPAHWQYTVIYSTVRPLEQKKADILSLNISVTTLPSSLGFAQARPSDSVAPEVQQLNDEYRNLVARMVANRSRVNTMAPVFNLPDELLLYVFSLLAPSREYDSTRDAWQYLIRITYVCSRWRKIAVGSPSLWTVVGCSFGSKLTESMLSRSKTLPVNVVFDHADIMRSSYVSRIDCRRLFELIAKHKGHIKQLTLKADVHSPGSRLENALLQFHGPLPLLEKFEVDGSLGERNAIAYIPRKTFRDMPALRELVLRNVLPSVSLPAPPAFSNLVTFRINMPSASDDIFYHPTFPSGDLLRHRVLPTMNQLLDMLGTMHSLEYLSMDCAFPEVHLDAPHPETHVARLPRLSFLHLSGSMLECASLAEHLDFPHTARMELDGYEPVDFEDGRELPFVNRVLEHHYARQTSASQAFGSVSISHWDGFFEFYVSVATQVIIYIRMRPVEGQPSVEFWRRVFATIPMGKSASFSWHSDEPVTLNPDDFEAIFSQPSLATISSVQIGESCPSLHPISPALTYKEPPEGLSKNRRVFNVLPGLRNLTISNMDCTGLDGGDIRKLHDEIANIIRERESLGIPLRSVEFTDLSSPSLGFLWSLKHAFPDIIHGQVRSIGGYVLTALLVRLQG</sequence>
<evidence type="ECO:0000313" key="3">
    <source>
        <dbReference type="Proteomes" id="UP000298327"/>
    </source>
</evidence>
<protein>
    <recommendedName>
        <fullName evidence="1">F-box domain-containing protein</fullName>
    </recommendedName>
</protein>
<dbReference type="EMBL" id="SEOQ01000104">
    <property type="protein sequence ID" value="TFY70383.1"/>
    <property type="molecule type" value="Genomic_DNA"/>
</dbReference>
<dbReference type="InterPro" id="IPR001810">
    <property type="entry name" value="F-box_dom"/>
</dbReference>
<accession>A0A4Y9Z970</accession>
<gene>
    <name evidence="2" type="ORF">EVG20_g2617</name>
</gene>
<keyword evidence="3" id="KW-1185">Reference proteome</keyword>
<dbReference type="Proteomes" id="UP000298327">
    <property type="component" value="Unassembled WGS sequence"/>
</dbReference>
<reference evidence="2 3" key="1">
    <citation type="submission" date="2019-02" db="EMBL/GenBank/DDBJ databases">
        <title>Genome sequencing of the rare red list fungi Dentipellis fragilis.</title>
        <authorList>
            <person name="Buettner E."/>
            <person name="Kellner H."/>
        </authorList>
    </citation>
    <scope>NUCLEOTIDE SEQUENCE [LARGE SCALE GENOMIC DNA]</scope>
    <source>
        <strain evidence="2 3">DSM 105465</strain>
    </source>
</reference>
<dbReference type="Pfam" id="PF12937">
    <property type="entry name" value="F-box-like"/>
    <property type="match status" value="1"/>
</dbReference>
<name>A0A4Y9Z970_9AGAM</name>
<dbReference type="SUPFAM" id="SSF81383">
    <property type="entry name" value="F-box domain"/>
    <property type="match status" value="1"/>
</dbReference>
<organism evidence="2 3">
    <name type="scientific">Dentipellis fragilis</name>
    <dbReference type="NCBI Taxonomy" id="205917"/>
    <lineage>
        <taxon>Eukaryota</taxon>
        <taxon>Fungi</taxon>
        <taxon>Dikarya</taxon>
        <taxon>Basidiomycota</taxon>
        <taxon>Agaricomycotina</taxon>
        <taxon>Agaricomycetes</taxon>
        <taxon>Russulales</taxon>
        <taxon>Hericiaceae</taxon>
        <taxon>Dentipellis</taxon>
    </lineage>
</organism>